<keyword evidence="2" id="KW-1185">Reference proteome</keyword>
<proteinExistence type="predicted"/>
<gene>
    <name evidence="1" type="ORF">TSPI_07667</name>
</gene>
<organism evidence="1 2">
    <name type="scientific">Trichinella spiralis</name>
    <name type="common">Trichina worm</name>
    <dbReference type="NCBI Taxonomy" id="6334"/>
    <lineage>
        <taxon>Eukaryota</taxon>
        <taxon>Metazoa</taxon>
        <taxon>Ecdysozoa</taxon>
        <taxon>Nematoda</taxon>
        <taxon>Enoplea</taxon>
        <taxon>Dorylaimia</taxon>
        <taxon>Trichinellida</taxon>
        <taxon>Trichinellidae</taxon>
        <taxon>Trichinella</taxon>
    </lineage>
</organism>
<accession>A0ABR3KT87</accession>
<name>A0ABR3KT87_TRISP</name>
<dbReference type="Proteomes" id="UP001558632">
    <property type="component" value="Unassembled WGS sequence"/>
</dbReference>
<evidence type="ECO:0000313" key="1">
    <source>
        <dbReference type="EMBL" id="KAL1243859.1"/>
    </source>
</evidence>
<sequence length="68" mass="7838">MEQIFYTQTKRGRSMLSDMFAENASECTTKMWILLTPVCWVQRIQTTTPQCSGPVEADYEQVSDVMPQ</sequence>
<dbReference type="EMBL" id="JBEUSY010000162">
    <property type="protein sequence ID" value="KAL1243859.1"/>
    <property type="molecule type" value="Genomic_DNA"/>
</dbReference>
<comment type="caution">
    <text evidence="1">The sequence shown here is derived from an EMBL/GenBank/DDBJ whole genome shotgun (WGS) entry which is preliminary data.</text>
</comment>
<reference evidence="1 2" key="1">
    <citation type="submission" date="2024-07" db="EMBL/GenBank/DDBJ databases">
        <title>Enhanced genomic and transcriptomic resources for Trichinella pseudospiralis and T. spiralis underpin the discovery of pronounced molecular differences between stages and species.</title>
        <authorList>
            <person name="Pasi K.K."/>
            <person name="La Rosa G."/>
            <person name="Gomez-Morales M.A."/>
            <person name="Tosini F."/>
            <person name="Sumanam S."/>
            <person name="Young N.D."/>
            <person name="Chang B.C."/>
            <person name="Robin G.B."/>
        </authorList>
    </citation>
    <scope>NUCLEOTIDE SEQUENCE [LARGE SCALE GENOMIC DNA]</scope>
    <source>
        <strain evidence="1">ISS534</strain>
    </source>
</reference>
<protein>
    <submittedName>
        <fullName evidence="1">Immunoglobulin superfamily member</fullName>
    </submittedName>
</protein>
<evidence type="ECO:0000313" key="2">
    <source>
        <dbReference type="Proteomes" id="UP001558632"/>
    </source>
</evidence>